<dbReference type="EMBL" id="AUWU02000002">
    <property type="protein sequence ID" value="KAH0576560.1"/>
    <property type="molecule type" value="Genomic_DNA"/>
</dbReference>
<accession>V6LPT0</accession>
<reference evidence="3" key="2">
    <citation type="submission" date="2020-12" db="EMBL/GenBank/DDBJ databases">
        <title>New Spironucleus salmonicida genome in near-complete chromosomes.</title>
        <authorList>
            <person name="Xu F."/>
            <person name="Kurt Z."/>
            <person name="Jimenez-Gonzalez A."/>
            <person name="Astvaldsson A."/>
            <person name="Andersson J.O."/>
            <person name="Svard S.G."/>
        </authorList>
    </citation>
    <scope>NUCLEOTIDE SEQUENCE</scope>
    <source>
        <strain evidence="3">ATCC 50377</strain>
    </source>
</reference>
<dbReference type="EMBL" id="KI546089">
    <property type="protein sequence ID" value="EST45716.1"/>
    <property type="molecule type" value="Genomic_DNA"/>
</dbReference>
<dbReference type="AlphaFoldDB" id="V6LPT0"/>
<evidence type="ECO:0000313" key="4">
    <source>
        <dbReference type="Proteomes" id="UP000018208"/>
    </source>
</evidence>
<feature type="coiled-coil region" evidence="1">
    <location>
        <begin position="88"/>
        <end position="122"/>
    </location>
</feature>
<keyword evidence="1" id="KW-0175">Coiled coil</keyword>
<dbReference type="Proteomes" id="UP000018208">
    <property type="component" value="Unassembled WGS sequence"/>
</dbReference>
<protein>
    <submittedName>
        <fullName evidence="2">Uncharacterized protein</fullName>
    </submittedName>
</protein>
<keyword evidence="4" id="KW-1185">Reference proteome</keyword>
<evidence type="ECO:0000313" key="3">
    <source>
        <dbReference type="EMBL" id="KAH0576560.1"/>
    </source>
</evidence>
<gene>
    <name evidence="2" type="ORF">SS50377_14287</name>
    <name evidence="3" type="ORF">SS50377_22124</name>
</gene>
<dbReference type="VEuPathDB" id="GiardiaDB:SS50377_22124"/>
<name>V6LPT0_9EUKA</name>
<sequence>MQNIQNETITIPMTAQPLFSRSCDINKQKVSIQPQFNLTDVQLKSRLNQDPQQDTKPQIVECLSSQSFQGQENKTPDNNPLIKTNMRVTRTEVRNKQANYVMEQLEKENSEIQSTINQLQYLDEHYETLQIINNIDDILILNQILQELQVEVIKLKYDAIK</sequence>
<reference evidence="2 3" key="1">
    <citation type="journal article" date="2014" name="PLoS Genet.">
        <title>The Genome of Spironucleus salmonicida Highlights a Fish Pathogen Adapted to Fluctuating Environments.</title>
        <authorList>
            <person name="Xu F."/>
            <person name="Jerlstrom-Hultqvist J."/>
            <person name="Einarsson E."/>
            <person name="Astvaldsson A."/>
            <person name="Svard S.G."/>
            <person name="Andersson J.O."/>
        </authorList>
    </citation>
    <scope>NUCLEOTIDE SEQUENCE</scope>
    <source>
        <strain evidence="3">ATCC 50377</strain>
    </source>
</reference>
<organism evidence="2">
    <name type="scientific">Spironucleus salmonicida</name>
    <dbReference type="NCBI Taxonomy" id="348837"/>
    <lineage>
        <taxon>Eukaryota</taxon>
        <taxon>Metamonada</taxon>
        <taxon>Diplomonadida</taxon>
        <taxon>Hexamitidae</taxon>
        <taxon>Hexamitinae</taxon>
        <taxon>Spironucleus</taxon>
    </lineage>
</organism>
<evidence type="ECO:0000256" key="1">
    <source>
        <dbReference type="SAM" id="Coils"/>
    </source>
</evidence>
<proteinExistence type="predicted"/>
<evidence type="ECO:0000313" key="2">
    <source>
        <dbReference type="EMBL" id="EST45716.1"/>
    </source>
</evidence>